<proteinExistence type="predicted"/>
<accession>A0AC35FJ10</accession>
<organism evidence="1 2">
    <name type="scientific">Panagrolaimus sp. PS1159</name>
    <dbReference type="NCBI Taxonomy" id="55785"/>
    <lineage>
        <taxon>Eukaryota</taxon>
        <taxon>Metazoa</taxon>
        <taxon>Ecdysozoa</taxon>
        <taxon>Nematoda</taxon>
        <taxon>Chromadorea</taxon>
        <taxon>Rhabditida</taxon>
        <taxon>Tylenchina</taxon>
        <taxon>Panagrolaimomorpha</taxon>
        <taxon>Panagrolaimoidea</taxon>
        <taxon>Panagrolaimidae</taxon>
        <taxon>Panagrolaimus</taxon>
    </lineage>
</organism>
<evidence type="ECO:0000313" key="1">
    <source>
        <dbReference type="Proteomes" id="UP000887580"/>
    </source>
</evidence>
<sequence>MLPFLEGQYHKINLTFEVDINLKPSLTQSSYIDPAIKSLPKTLTDKMDSKIPVIGFFDNSSIISFWNEKEKCYKFSEKWNGLYGEDLYISFDKKKPKFRNEAYKVLKEKPTFVVFDLIKILKSKTDYVSPLWQFSITKDEENPIYIEFDNFDGSRKHAPPELLMALLIKDHLKIIKEEIGEKPVEIGFIFF</sequence>
<evidence type="ECO:0000313" key="2">
    <source>
        <dbReference type="WBParaSite" id="PS1159_v2.g18045.t1"/>
    </source>
</evidence>
<reference evidence="2" key="1">
    <citation type="submission" date="2022-11" db="UniProtKB">
        <authorList>
            <consortium name="WormBaseParasite"/>
        </authorList>
    </citation>
    <scope>IDENTIFICATION</scope>
</reference>
<dbReference type="Proteomes" id="UP000887580">
    <property type="component" value="Unplaced"/>
</dbReference>
<protein>
    <submittedName>
        <fullName evidence="2">Uncharacterized protein</fullName>
    </submittedName>
</protein>
<name>A0AC35FJ10_9BILA</name>
<dbReference type="WBParaSite" id="PS1159_v2.g18045.t1">
    <property type="protein sequence ID" value="PS1159_v2.g18045.t1"/>
    <property type="gene ID" value="PS1159_v2.g18045"/>
</dbReference>